<evidence type="ECO:0000256" key="1">
    <source>
        <dbReference type="SAM" id="Phobius"/>
    </source>
</evidence>
<feature type="transmembrane region" description="Helical" evidence="1">
    <location>
        <begin position="28"/>
        <end position="45"/>
    </location>
</feature>
<keyword evidence="3" id="KW-1185">Reference proteome</keyword>
<proteinExistence type="predicted"/>
<sequence length="430" mass="48604">MVPPKNSNDSPLDVTLARPLCDQVFPRLWAFFLLVLVAVTWPLWVPLPSQYPNIALLPWWHWQSTAGLALQWSALAGLASSGTLVALGVFKRFHAGLWWTVMGCLIALMLTDQHRIQPWAYQSILYAGLFATLGHRRDPSAKSWFVVITASIYFYSSLGKFDYQFLHTVGDEFLSVSTAPLGGLPDTWRPWRTTLVAMMPATEMTIALLVLFPRTRRVGGMAAMGLHATLILILGPWSLNHSLGVLTWNVLLIIQAYLLMVRRPTQAHDEAHTGSGPRKNSGVWQVRVLVLAALIAPIGERWGYWDHWPSWALYSPHNSRVDAEIHRSKLRELDDSLANCVQEDGDGDGWHELKLSQWSLDQRGAPIYPQARYQLALLANLAERYEWGTGVRCKRRGVSDRWTGVRDESLHMGQREIQSALKRYWLVPSG</sequence>
<protein>
    <recommendedName>
        <fullName evidence="4">Vitamin K-dependent gamma-carboxylase</fullName>
    </recommendedName>
</protein>
<reference evidence="2 3" key="1">
    <citation type="submission" date="2019-02" db="EMBL/GenBank/DDBJ databases">
        <title>Deep-cultivation of Planctomycetes and their phenomic and genomic characterization uncovers novel biology.</title>
        <authorList>
            <person name="Wiegand S."/>
            <person name="Jogler M."/>
            <person name="Boedeker C."/>
            <person name="Pinto D."/>
            <person name="Vollmers J."/>
            <person name="Rivas-Marin E."/>
            <person name="Kohn T."/>
            <person name="Peeters S.H."/>
            <person name="Heuer A."/>
            <person name="Rast P."/>
            <person name="Oberbeckmann S."/>
            <person name="Bunk B."/>
            <person name="Jeske O."/>
            <person name="Meyerdierks A."/>
            <person name="Storesund J.E."/>
            <person name="Kallscheuer N."/>
            <person name="Luecker S."/>
            <person name="Lage O.M."/>
            <person name="Pohl T."/>
            <person name="Merkel B.J."/>
            <person name="Hornburger P."/>
            <person name="Mueller R.-W."/>
            <person name="Bruemmer F."/>
            <person name="Labrenz M."/>
            <person name="Spormann A.M."/>
            <person name="Op Den Camp H."/>
            <person name="Overmann J."/>
            <person name="Amann R."/>
            <person name="Jetten M.S.M."/>
            <person name="Mascher T."/>
            <person name="Medema M.H."/>
            <person name="Devos D.P."/>
            <person name="Kaster A.-K."/>
            <person name="Ovreas L."/>
            <person name="Rohde M."/>
            <person name="Galperin M.Y."/>
            <person name="Jogler C."/>
        </authorList>
    </citation>
    <scope>NUCLEOTIDE SEQUENCE [LARGE SCALE GENOMIC DNA]</scope>
    <source>
        <strain evidence="2 3">Pla52n</strain>
    </source>
</reference>
<gene>
    <name evidence="2" type="ORF">Pla52n_42840</name>
</gene>
<feature type="transmembrane region" description="Helical" evidence="1">
    <location>
        <begin position="218"/>
        <end position="237"/>
    </location>
</feature>
<keyword evidence="1" id="KW-0812">Transmembrane</keyword>
<organism evidence="2 3">
    <name type="scientific">Stieleria varia</name>
    <dbReference type="NCBI Taxonomy" id="2528005"/>
    <lineage>
        <taxon>Bacteria</taxon>
        <taxon>Pseudomonadati</taxon>
        <taxon>Planctomycetota</taxon>
        <taxon>Planctomycetia</taxon>
        <taxon>Pirellulales</taxon>
        <taxon>Pirellulaceae</taxon>
        <taxon>Stieleria</taxon>
    </lineage>
</organism>
<feature type="transmembrane region" description="Helical" evidence="1">
    <location>
        <begin position="243"/>
        <end position="261"/>
    </location>
</feature>
<dbReference type="AlphaFoldDB" id="A0A5C6ARW8"/>
<dbReference type="Proteomes" id="UP000320176">
    <property type="component" value="Unassembled WGS sequence"/>
</dbReference>
<name>A0A5C6ARW8_9BACT</name>
<feature type="transmembrane region" description="Helical" evidence="1">
    <location>
        <begin position="141"/>
        <end position="158"/>
    </location>
</feature>
<evidence type="ECO:0000313" key="2">
    <source>
        <dbReference type="EMBL" id="TWU00914.1"/>
    </source>
</evidence>
<keyword evidence="1" id="KW-0472">Membrane</keyword>
<accession>A0A5C6ARW8</accession>
<feature type="transmembrane region" description="Helical" evidence="1">
    <location>
        <begin position="65"/>
        <end position="86"/>
    </location>
</feature>
<comment type="caution">
    <text evidence="2">The sequence shown here is derived from an EMBL/GenBank/DDBJ whole genome shotgun (WGS) entry which is preliminary data.</text>
</comment>
<dbReference type="EMBL" id="SJPN01000005">
    <property type="protein sequence ID" value="TWU00914.1"/>
    <property type="molecule type" value="Genomic_DNA"/>
</dbReference>
<evidence type="ECO:0000313" key="3">
    <source>
        <dbReference type="Proteomes" id="UP000320176"/>
    </source>
</evidence>
<feature type="transmembrane region" description="Helical" evidence="1">
    <location>
        <begin position="191"/>
        <end position="211"/>
    </location>
</feature>
<keyword evidence="1" id="KW-1133">Transmembrane helix</keyword>
<evidence type="ECO:0008006" key="4">
    <source>
        <dbReference type="Google" id="ProtNLM"/>
    </source>
</evidence>